<dbReference type="InterPro" id="IPR017871">
    <property type="entry name" value="ABC_transporter-like_CS"/>
</dbReference>
<dbReference type="Proteomes" id="UP000007494">
    <property type="component" value="Chromosome IX"/>
</dbReference>
<dbReference type="PROSITE" id="PS50929">
    <property type="entry name" value="ABC_TM1F"/>
    <property type="match status" value="2"/>
</dbReference>
<dbReference type="InterPro" id="IPR027417">
    <property type="entry name" value="P-loop_NTPase"/>
</dbReference>
<dbReference type="GeneID" id="13440326"/>
<evidence type="ECO:0000256" key="9">
    <source>
        <dbReference type="SAM" id="Phobius"/>
    </source>
</evidence>
<evidence type="ECO:0000259" key="11">
    <source>
        <dbReference type="PROSITE" id="PS50929"/>
    </source>
</evidence>
<dbReference type="InterPro" id="IPR036640">
    <property type="entry name" value="ABC1_TM_sf"/>
</dbReference>
<dbReference type="GO" id="GO:0016887">
    <property type="term" value="F:ATP hydrolysis activity"/>
    <property type="evidence" value="ECO:0007669"/>
    <property type="project" value="InterPro"/>
</dbReference>
<evidence type="ECO:0000256" key="1">
    <source>
        <dbReference type="ARBA" id="ARBA00004141"/>
    </source>
</evidence>
<feature type="region of interest" description="Disordered" evidence="8">
    <location>
        <begin position="894"/>
        <end position="923"/>
    </location>
</feature>
<evidence type="ECO:0000256" key="4">
    <source>
        <dbReference type="ARBA" id="ARBA00022741"/>
    </source>
</evidence>
<dbReference type="Pfam" id="PF00664">
    <property type="entry name" value="ABC_membrane"/>
    <property type="match status" value="2"/>
</dbReference>
<reference evidence="14" key="3">
    <citation type="journal article" date="2012" name="PLoS Pathog.">
        <title>Comparative genomics of the apicomplexan parasites Toxoplasma gondii and Neospora caninum: Coccidia differing in host range and transmission strategy.</title>
        <authorList>
            <person name="Reid A.J."/>
            <person name="Vermont S.J."/>
            <person name="Cotton J.A."/>
            <person name="Harris D."/>
            <person name="Hill-Cawthorne G.A."/>
            <person name="Konen-Waisman S."/>
            <person name="Latham S.M."/>
            <person name="Mourier T."/>
            <person name="Norton R."/>
            <person name="Quail M.A."/>
            <person name="Sanders M."/>
            <person name="Shanmugam D."/>
            <person name="Sohal A."/>
            <person name="Wasmuth J.D."/>
            <person name="Brunk B."/>
            <person name="Grigg M.E."/>
            <person name="Howard J.C."/>
            <person name="Parkinson J."/>
            <person name="Roos D.S."/>
            <person name="Trees A.J."/>
            <person name="Berriman M."/>
            <person name="Pain A."/>
            <person name="Wastling J.M."/>
        </authorList>
    </citation>
    <scope>NUCLEOTIDE SEQUENCE [LARGE SCALE GENOMIC DNA]</scope>
    <source>
        <strain evidence="14">Liverpool</strain>
    </source>
</reference>
<dbReference type="PANTHER" id="PTHR24223:SF330">
    <property type="entry name" value="ATP-BINDING CASSETTE SUB-FAMILY C MEMBER 10"/>
    <property type="match status" value="1"/>
</dbReference>
<dbReference type="OMA" id="RTYIDPY"/>
<dbReference type="SMART" id="SM00382">
    <property type="entry name" value="AAA"/>
    <property type="match status" value="2"/>
</dbReference>
<reference evidence="12" key="2">
    <citation type="submission" date="2011-03" db="EMBL/GenBank/DDBJ databases">
        <title>Comparative genomics and transcriptomics of Neospora caninum and Toxoplasma gondii.</title>
        <authorList>
            <person name="Reid A.J."/>
            <person name="Sohal A."/>
            <person name="Harris D."/>
            <person name="Quail M."/>
            <person name="Sanders M."/>
            <person name="Berriman M."/>
            <person name="Wastling J.M."/>
            <person name="Pain A."/>
        </authorList>
    </citation>
    <scope>NUCLEOTIDE SEQUENCE</scope>
    <source>
        <strain evidence="12">Liverpool</strain>
    </source>
</reference>
<evidence type="ECO:0000259" key="10">
    <source>
        <dbReference type="PROSITE" id="PS50893"/>
    </source>
</evidence>
<comment type="subcellular location">
    <subcellularLocation>
        <location evidence="1">Membrane</location>
        <topology evidence="1">Multi-pass membrane protein</topology>
    </subcellularLocation>
</comment>
<dbReference type="InParanoid" id="F0VAT3"/>
<feature type="transmembrane region" description="Helical" evidence="9">
    <location>
        <begin position="153"/>
        <end position="175"/>
    </location>
</feature>
<dbReference type="InterPro" id="IPR044726">
    <property type="entry name" value="ABCC_6TM_D2"/>
</dbReference>
<sequence length="1895" mass="207189">MQAGGYAEEDGERRGGQTQSPRGKGAGKRRPVTFDSVGIFGKLLFTWVNPVISMCMQHSVRPEELPPLGTSDDVRYWSDRMDQSLADEEKYAAAGKRKPSVIRAVWRVLRRMLFWIFIGYVIRDGLGVVNTYFLKRLLQQDVNDADGLYRTVVMGSLISLVQLLQIFVDTSIDFYTCRVYMRVEMCLLTSLFKKVIQPDAAAPPALILREAYHEDALELAAQNDGVGCTREEADSTREVKRKAGEKTRGFQGNVFNLMFVDIPSLASLVFTFVDVVMMPVRIGFAAGMLYMQIGAAAEVPGLIIVLLITAVTTILEIMNANMKTKYMLYRDIRLDKSHEALSSMRTIRLLGWEDIAEFNIKRFRDLEMHQRTLRMYISAVSTWLSSSAAMAMSMATFMAYTLPVIHMPRFHLRPELAIPVIHLLDNFIGPITDFPYAVNSVLEGYISLARIQNCFFPPVPPSAAAARGGKTSGDSHAGGERDTLPTVSLSPGAAAEDGEDSPLLSPVMDGAAKDTCGRPGLRVSPGVQRAAAEMLEALQTDPAVEVIFASATFTWMPHASSPFLPPPPFPPSIPLSRRREEGGQPRRRAGASLHAPLLLLPPASDGLPTLYNLSFRLRRGDLLLLTGPPGCGKSSVFHALLQQRELQLVEGSMFVKAALGVALRGGSVAGPEGAEAALTTDDTPPIGYIAQEPWLQIGTIKENIVFNQTADEELYRRVVEACELHLDFESWPGGDSRFIDEGGADLSGGQRMRITMARAIYVSLAYRARAKAQAAYVATQLTQRRRELSEDLHLIVRAGAEAKRKQAARNAETPERGGSPVESGEAGEAGGTQGPPGSVDELSHLLCFDETFNSLDPYVAGRIFMNLFGPEGLLVDAAVIVGASEQSLSGLVDQLNGADKTPRDQGAPPASSHPSSSEEKKMKVSVGCLEEGRLAWLGSAEAFWTRVHEGTPDGVSSVSPGHAADERVELEDRERAVTRSGEGEETIEGMLRGLELETRASAPQDAAADMTAVDDMLKNLMVNEQAASGQVKLVSYGWYLRRVGLFVSVLLVLLHLLTAGTDFTSDLWIARWTGKRPSGRSPEASKAGNTEHAVEGPGSVRGEEKKITEAEKQAARALFDNQTDVHKSQQPESRLGSFSNAFYLWFYVAVAGLNIVFELTMKLTSAKGSLASAELIHNRLLNVICTAPFWFYDQNPMGRILNRLSTDVAVVDAGIFKRMSLVLAAALSCAFGLGVLAWTTFWAVPLLPVLLLCVYFFVFRYYRATCREVQRASLISFSPLCSSFSECLSGRDTIFALRRKRVVCERNLDQVENSQRAKILHWGSSSWASIRLQLLTFPLAVLNAIVPRAVAYAQVHSAVSTAARASAAGASMAHAGYLGLALSYSLSVASSLRRLLIHYAHLEKEMCSVERVHEYIACTDKMSPDSVAVVEESARLPSDPSDGPAAGPRPSRRASDRAASQNSPAFPFLPIQRKGVQLTGVEVRYRRPGFHYVTHLRELLQARLTERCGDDARKKSETHEDGALLPLLRGHPATEKERDRQIRWLQKAVDDLGKGDEAIFLAPSIFQLSADVGPSQHVGIVGRTGSGKSTLLQALNGLVPCYRGTILLDGTRIDCLPKQVLKQVIGVLPQNPITFKGMTVREVLDPRYQHTDAELWAAMDEVGISSLIQLLPGGKQLDTVVSPDDSVPPESAGACRGDSKSRLVLPQGSARRRSSVRSTGSGPSGESRWHVSSSETEDVVSSHPLSDVQLRYLAVARLVLRAASYRLILVDEPPAETLDQLHRGGAANACGTRQASGEAADGAWRRQSTGAQAPFVPIPQLIRRVFAHCTVFIVAHHVASLQTCDTVWLMWKGRKIGECTPAEIRTDKQLAEVMMRQVNRWKQQCTDELLETEGS</sequence>
<keyword evidence="6 9" id="KW-1133">Transmembrane helix</keyword>
<evidence type="ECO:0000256" key="2">
    <source>
        <dbReference type="ARBA" id="ARBA00022448"/>
    </source>
</evidence>
<dbReference type="InterPro" id="IPR050173">
    <property type="entry name" value="ABC_transporter_C-like"/>
</dbReference>
<dbReference type="PROSITE" id="PS50893">
    <property type="entry name" value="ABC_TRANSPORTER_2"/>
    <property type="match status" value="2"/>
</dbReference>
<feature type="transmembrane region" description="Helical" evidence="9">
    <location>
        <begin position="376"/>
        <end position="400"/>
    </location>
</feature>
<evidence type="ECO:0000256" key="8">
    <source>
        <dbReference type="SAM" id="MobiDB-lite"/>
    </source>
</evidence>
<feature type="transmembrane region" description="Helical" evidence="9">
    <location>
        <begin position="1221"/>
        <end position="1238"/>
    </location>
</feature>
<evidence type="ECO:0000256" key="7">
    <source>
        <dbReference type="ARBA" id="ARBA00023136"/>
    </source>
</evidence>
<dbReference type="SUPFAM" id="SSF52540">
    <property type="entry name" value="P-loop containing nucleoside triphosphate hydrolases"/>
    <property type="match status" value="2"/>
</dbReference>
<dbReference type="Gene3D" id="3.40.50.300">
    <property type="entry name" value="P-loop containing nucleotide triphosphate hydrolases"/>
    <property type="match status" value="2"/>
</dbReference>
<feature type="region of interest" description="Disordered" evidence="8">
    <location>
        <begin position="1"/>
        <end position="30"/>
    </location>
</feature>
<dbReference type="FunCoup" id="F0VAT3">
    <property type="interactions" value="3"/>
</dbReference>
<dbReference type="SUPFAM" id="SSF90123">
    <property type="entry name" value="ABC transporter transmembrane region"/>
    <property type="match status" value="2"/>
</dbReference>
<dbReference type="EMBL" id="FR823385">
    <property type="protein sequence ID" value="CBZ51341.1"/>
    <property type="molecule type" value="Genomic_DNA"/>
</dbReference>
<feature type="region of interest" description="Disordered" evidence="8">
    <location>
        <begin position="1683"/>
        <end position="1740"/>
    </location>
</feature>
<evidence type="ECO:0000313" key="13">
    <source>
        <dbReference type="EMBL" id="CEL68658.1"/>
    </source>
</evidence>
<evidence type="ECO:0000256" key="5">
    <source>
        <dbReference type="ARBA" id="ARBA00022840"/>
    </source>
</evidence>
<feature type="transmembrane region" description="Helical" evidence="9">
    <location>
        <begin position="1375"/>
        <end position="1396"/>
    </location>
</feature>
<evidence type="ECO:0000256" key="6">
    <source>
        <dbReference type="ARBA" id="ARBA00022989"/>
    </source>
</evidence>
<feature type="transmembrane region" description="Helical" evidence="9">
    <location>
        <begin position="265"/>
        <end position="293"/>
    </location>
</feature>
<dbReference type="Gene3D" id="1.20.1560.10">
    <property type="entry name" value="ABC transporter type 1, transmembrane domain"/>
    <property type="match status" value="2"/>
</dbReference>
<dbReference type="EMBL" id="LN714484">
    <property type="protein sequence ID" value="CEL68658.1"/>
    <property type="molecule type" value="Genomic_DNA"/>
</dbReference>
<gene>
    <name evidence="13" type="ORF">BN1204_044060</name>
    <name evidence="12" type="ORF">NCLIV_044060</name>
</gene>
<feature type="region of interest" description="Disordered" evidence="8">
    <location>
        <begin position="1430"/>
        <end position="1465"/>
    </location>
</feature>
<dbReference type="InterPro" id="IPR011527">
    <property type="entry name" value="ABC1_TM_dom"/>
</dbReference>
<name>F0VAT3_NEOCL</name>
<dbReference type="Pfam" id="PF00005">
    <property type="entry name" value="ABC_tran"/>
    <property type="match status" value="2"/>
</dbReference>
<evidence type="ECO:0000313" key="14">
    <source>
        <dbReference type="Proteomes" id="UP000007494"/>
    </source>
</evidence>
<dbReference type="RefSeq" id="XP_003881374.1">
    <property type="nucleotide sequence ID" value="XM_003881325.1"/>
</dbReference>
<keyword evidence="3 9" id="KW-0812">Transmembrane</keyword>
<dbReference type="InterPro" id="IPR003439">
    <property type="entry name" value="ABC_transporter-like_ATP-bd"/>
</dbReference>
<feature type="region of interest" description="Disordered" evidence="8">
    <location>
        <begin position="566"/>
        <end position="588"/>
    </location>
</feature>
<dbReference type="GO" id="GO:0005524">
    <property type="term" value="F:ATP binding"/>
    <property type="evidence" value="ECO:0007669"/>
    <property type="project" value="UniProtKB-KW"/>
</dbReference>
<dbReference type="CDD" id="cd18580">
    <property type="entry name" value="ABC_6TM_ABCC_D2"/>
    <property type="match status" value="1"/>
</dbReference>
<feature type="domain" description="ABC transmembrane type-1" evidence="11">
    <location>
        <begin position="114"/>
        <end position="443"/>
    </location>
</feature>
<keyword evidence="7 9" id="KW-0472">Membrane</keyword>
<feature type="domain" description="ABC transporter" evidence="10">
    <location>
        <begin position="593"/>
        <end position="841"/>
    </location>
</feature>
<reference evidence="13" key="4">
    <citation type="journal article" date="2015" name="PLoS ONE">
        <title>Comprehensive Evaluation of Toxoplasma gondii VEG and Neospora caninum LIV Genomes with Tachyzoite Stage Transcriptome and Proteome Defines Novel Transcript Features.</title>
        <authorList>
            <person name="Ramaprasad A."/>
            <person name="Mourier T."/>
            <person name="Naeem R."/>
            <person name="Malas T.B."/>
            <person name="Moussa E."/>
            <person name="Panigrahi A."/>
            <person name="Vermont S.J."/>
            <person name="Otto T.D."/>
            <person name="Wastling J."/>
            <person name="Pain A."/>
        </authorList>
    </citation>
    <scope>NUCLEOTIDE SEQUENCE</scope>
    <source>
        <strain evidence="13">Liverpool</strain>
    </source>
</reference>
<dbReference type="PROSITE" id="PS00211">
    <property type="entry name" value="ABC_TRANSPORTER_1"/>
    <property type="match status" value="1"/>
</dbReference>
<dbReference type="OrthoDB" id="4865934at2759"/>
<protein>
    <submittedName>
        <fullName evidence="13">ABC transporter C family member 5</fullName>
    </submittedName>
</protein>
<evidence type="ECO:0000256" key="3">
    <source>
        <dbReference type="ARBA" id="ARBA00022692"/>
    </source>
</evidence>
<feature type="region of interest" description="Disordered" evidence="8">
    <location>
        <begin position="1075"/>
        <end position="1104"/>
    </location>
</feature>
<accession>F0VAT3</accession>
<feature type="transmembrane region" description="Helical" evidence="9">
    <location>
        <begin position="112"/>
        <end position="133"/>
    </location>
</feature>
<organism evidence="12 14">
    <name type="scientific">Neospora caninum (strain Liverpool)</name>
    <dbReference type="NCBI Taxonomy" id="572307"/>
    <lineage>
        <taxon>Eukaryota</taxon>
        <taxon>Sar</taxon>
        <taxon>Alveolata</taxon>
        <taxon>Apicomplexa</taxon>
        <taxon>Conoidasida</taxon>
        <taxon>Coccidia</taxon>
        <taxon>Eucoccidiorida</taxon>
        <taxon>Eimeriorina</taxon>
        <taxon>Sarcocystidae</taxon>
        <taxon>Neospora</taxon>
    </lineage>
</organism>
<feature type="domain" description="ABC transmembrane type-1" evidence="11">
    <location>
        <begin position="1143"/>
        <end position="1404"/>
    </location>
</feature>
<feature type="region of interest" description="Disordered" evidence="8">
    <location>
        <begin position="465"/>
        <end position="503"/>
    </location>
</feature>
<feature type="transmembrane region" description="Helical" evidence="9">
    <location>
        <begin position="299"/>
        <end position="318"/>
    </location>
</feature>
<dbReference type="InterPro" id="IPR003593">
    <property type="entry name" value="AAA+_ATPase"/>
</dbReference>
<proteinExistence type="predicted"/>
<feature type="region of interest" description="Disordered" evidence="8">
    <location>
        <begin position="804"/>
        <end position="838"/>
    </location>
</feature>
<keyword evidence="5" id="KW-0067">ATP-binding</keyword>
<feature type="transmembrane region" description="Helical" evidence="9">
    <location>
        <begin position="1244"/>
        <end position="1262"/>
    </location>
</feature>
<keyword evidence="14" id="KW-1185">Reference proteome</keyword>
<dbReference type="VEuPathDB" id="ToxoDB:NCLIV_044060"/>
<evidence type="ECO:0000313" key="12">
    <source>
        <dbReference type="EMBL" id="CBZ51341.1"/>
    </source>
</evidence>
<dbReference type="eggNOG" id="KOG0054">
    <property type="taxonomic scope" value="Eukaryota"/>
</dbReference>
<keyword evidence="4" id="KW-0547">Nucleotide-binding</keyword>
<feature type="domain" description="ABC transporter" evidence="10">
    <location>
        <begin position="1547"/>
        <end position="1877"/>
    </location>
</feature>
<feature type="compositionally biased region" description="Low complexity" evidence="8">
    <location>
        <begin position="1716"/>
        <end position="1740"/>
    </location>
</feature>
<feature type="transmembrane region" description="Helical" evidence="9">
    <location>
        <begin position="1142"/>
        <end position="1160"/>
    </location>
</feature>
<keyword evidence="2" id="KW-0813">Transport</keyword>
<reference evidence="12" key="1">
    <citation type="submission" date="2011-02" db="EMBL/GenBank/DDBJ databases">
        <authorList>
            <person name="Aslett M."/>
        </authorList>
    </citation>
    <scope>NUCLEOTIDE SEQUENCE</scope>
    <source>
        <strain evidence="12">Liverpool</strain>
    </source>
</reference>
<dbReference type="GO" id="GO:0016020">
    <property type="term" value="C:membrane"/>
    <property type="evidence" value="ECO:0007669"/>
    <property type="project" value="UniProtKB-SubCell"/>
</dbReference>
<dbReference type="GO" id="GO:0140359">
    <property type="term" value="F:ABC-type transporter activity"/>
    <property type="evidence" value="ECO:0007669"/>
    <property type="project" value="InterPro"/>
</dbReference>
<dbReference type="PANTHER" id="PTHR24223">
    <property type="entry name" value="ATP-BINDING CASSETTE SUB-FAMILY C"/>
    <property type="match status" value="1"/>
</dbReference>